<reference evidence="8" key="1">
    <citation type="journal article" date="2017" name="J. Phycol.">
        <title>Analysis of chloroplast genomes and a supermatrix inform reclassification of the Rhodomelaceae (Rhodophyta).</title>
        <authorList>
            <person name="Diaz-Tapia P."/>
            <person name="Maggs C.A."/>
            <person name="West J.A."/>
            <person name="Verbruggen H."/>
        </authorList>
    </citation>
    <scope>NUCLEOTIDE SEQUENCE</scope>
    <source>
        <strain evidence="8">PD1561</strain>
    </source>
</reference>
<keyword evidence="8" id="KW-0150">Chloroplast</keyword>
<dbReference type="AlphaFoldDB" id="A0A1Z1MPL3"/>
<dbReference type="EMBL" id="MF101450">
    <property type="protein sequence ID" value="ARW68027.1"/>
    <property type="molecule type" value="Genomic_DNA"/>
</dbReference>
<feature type="transmembrane region" description="Helical" evidence="6">
    <location>
        <begin position="289"/>
        <end position="310"/>
    </location>
</feature>
<geneLocation type="chloroplast" evidence="8"/>
<evidence type="ECO:0000259" key="7">
    <source>
        <dbReference type="Pfam" id="PF01578"/>
    </source>
</evidence>
<evidence type="ECO:0000256" key="4">
    <source>
        <dbReference type="ARBA" id="ARBA00022989"/>
    </source>
</evidence>
<comment type="subunit">
    <text evidence="6">May interact with Ccs1.</text>
</comment>
<dbReference type="PANTHER" id="PTHR30071:SF1">
    <property type="entry name" value="CYTOCHROME B_B6 PROTEIN-RELATED"/>
    <property type="match status" value="1"/>
</dbReference>
<keyword evidence="5 6" id="KW-0472">Membrane</keyword>
<comment type="similarity">
    <text evidence="6">Belongs to the CcmF/CycK/Ccl1/NrfE/CcsA family.</text>
</comment>
<accession>A0A1Z1MPL3</accession>
<sequence>MDWNLVENYIINITFIILLITLIIYWLNLIISHIKQLNTISKYLNILTNISLGTSLTIRWIINKHFPLSNLYESLIFLTWSLTLTQIILEQKTKNKLIGSVSAPISLFTLGFATLCLPDNMKNSLPLVPALRSNWLMMHVTVMMISYASLITGSLLSILFLIISNGQEIEIKGNSYNTKSKAKKFSLKYEFDQFINFTDYTIKKKNRILNKQKNINFLQGIDNLSYRTIGLGFPLLTIGIIAGAVWANEAWGSYWSWDPKETWALITWIIFAIYLHSRLNKSWKGKKPAIIASFGFIIIWVCYLGVNFIGKGLHSYGWLF</sequence>
<comment type="function">
    <text evidence="6">Required during biogenesis of c-type cytochromes (cytochrome c6 and cytochrome f) at the step of heme attachment.</text>
</comment>
<evidence type="ECO:0000313" key="8">
    <source>
        <dbReference type="EMBL" id="ARW68027.1"/>
    </source>
</evidence>
<evidence type="ECO:0000256" key="6">
    <source>
        <dbReference type="HAMAP-Rule" id="MF_01391"/>
    </source>
</evidence>
<keyword evidence="8" id="KW-0934">Plastid</keyword>
<feature type="transmembrane region" description="Helical" evidence="6">
    <location>
        <begin position="135"/>
        <end position="163"/>
    </location>
</feature>
<feature type="transmembrane region" description="Helical" evidence="6">
    <location>
        <begin position="262"/>
        <end position="277"/>
    </location>
</feature>
<dbReference type="InterPro" id="IPR017562">
    <property type="entry name" value="Cyt_c_biogenesis_CcsA"/>
</dbReference>
<feature type="transmembrane region" description="Helical" evidence="6">
    <location>
        <begin position="12"/>
        <end position="31"/>
    </location>
</feature>
<feature type="domain" description="Cytochrome c assembly protein" evidence="7">
    <location>
        <begin position="68"/>
        <end position="314"/>
    </location>
</feature>
<keyword evidence="4 6" id="KW-1133">Transmembrane helix</keyword>
<dbReference type="GO" id="GO:0017004">
    <property type="term" value="P:cytochrome complex assembly"/>
    <property type="evidence" value="ECO:0007669"/>
    <property type="project" value="UniProtKB-UniRule"/>
</dbReference>
<organism evidence="8">
    <name type="scientific">Cliftonaea pectinata</name>
    <dbReference type="NCBI Taxonomy" id="2007206"/>
    <lineage>
        <taxon>Eukaryota</taxon>
        <taxon>Rhodophyta</taxon>
        <taxon>Florideophyceae</taxon>
        <taxon>Rhodymeniophycidae</taxon>
        <taxon>Ceramiales</taxon>
        <taxon>Rhodomelaceae</taxon>
        <taxon>Polyzonieae</taxon>
        <taxon>Cliftonaea</taxon>
    </lineage>
</organism>
<dbReference type="RefSeq" id="YP_009398861.1">
    <property type="nucleotide sequence ID" value="NC_035294.1"/>
</dbReference>
<dbReference type="GO" id="GO:0020037">
    <property type="term" value="F:heme binding"/>
    <property type="evidence" value="ECO:0007669"/>
    <property type="project" value="InterPro"/>
</dbReference>
<dbReference type="PANTHER" id="PTHR30071">
    <property type="entry name" value="HEME EXPORTER PROTEIN C"/>
    <property type="match status" value="1"/>
</dbReference>
<comment type="subcellular location">
    <subcellularLocation>
        <location evidence="1">Membrane</location>
        <topology evidence="1">Multi-pass membrane protein</topology>
    </subcellularLocation>
    <subcellularLocation>
        <location evidence="6">Plastid</location>
        <location evidence="6">Chloroplast thylakoid membrane</location>
        <topology evidence="6">Multi-pass membrane protein</topology>
    </subcellularLocation>
</comment>
<dbReference type="Pfam" id="PF01578">
    <property type="entry name" value="Cytochrom_C_asm"/>
    <property type="match status" value="1"/>
</dbReference>
<dbReference type="GO" id="GO:0005886">
    <property type="term" value="C:plasma membrane"/>
    <property type="evidence" value="ECO:0007669"/>
    <property type="project" value="TreeGrafter"/>
</dbReference>
<name>A0A1Z1MPL3_9FLOR</name>
<evidence type="ECO:0000256" key="1">
    <source>
        <dbReference type="ARBA" id="ARBA00004141"/>
    </source>
</evidence>
<evidence type="ECO:0000256" key="3">
    <source>
        <dbReference type="ARBA" id="ARBA00022748"/>
    </source>
</evidence>
<keyword evidence="2 6" id="KW-0812">Transmembrane</keyword>
<gene>
    <name evidence="8" type="primary">ccs1</name>
    <name evidence="6" type="synonym">ccsA</name>
</gene>
<keyword evidence="3 6" id="KW-0201">Cytochrome c-type biogenesis</keyword>
<evidence type="ECO:0000256" key="2">
    <source>
        <dbReference type="ARBA" id="ARBA00022692"/>
    </source>
</evidence>
<dbReference type="GeneID" id="33361541"/>
<evidence type="ECO:0000256" key="5">
    <source>
        <dbReference type="ARBA" id="ARBA00023136"/>
    </source>
</evidence>
<keyword evidence="6" id="KW-0793">Thylakoid</keyword>
<dbReference type="HAMAP" id="MF_01391">
    <property type="entry name" value="CytC_CcsA"/>
    <property type="match status" value="1"/>
</dbReference>
<feature type="transmembrane region" description="Helical" evidence="6">
    <location>
        <begin position="97"/>
        <end position="115"/>
    </location>
</feature>
<dbReference type="InterPro" id="IPR002541">
    <property type="entry name" value="Cyt_c_assembly"/>
</dbReference>
<dbReference type="GO" id="GO:0009535">
    <property type="term" value="C:chloroplast thylakoid membrane"/>
    <property type="evidence" value="ECO:0007669"/>
    <property type="project" value="UniProtKB-SubCell"/>
</dbReference>
<protein>
    <recommendedName>
        <fullName evidence="6">Cytochrome c biogenesis protein CcsA</fullName>
    </recommendedName>
</protein>
<proteinExistence type="inferred from homology"/>
<dbReference type="InterPro" id="IPR045062">
    <property type="entry name" value="Cyt_c_biogenesis_CcsA/CcmC"/>
</dbReference>
<dbReference type="NCBIfam" id="TIGR03144">
    <property type="entry name" value="cytochr_II_ccsB"/>
    <property type="match status" value="1"/>
</dbReference>
<feature type="transmembrane region" description="Helical" evidence="6">
    <location>
        <begin position="228"/>
        <end position="247"/>
    </location>
</feature>